<dbReference type="PANTHER" id="PTHR46406:SF1">
    <property type="entry name" value="NITRIC OXIDE-ASSOCIATED PROTEIN 1"/>
    <property type="match status" value="1"/>
</dbReference>
<dbReference type="PANTHER" id="PTHR46406">
    <property type="entry name" value="NITRIC OXIDE-ASSOCIATED PROTEIN 1"/>
    <property type="match status" value="1"/>
</dbReference>
<reference evidence="1 2" key="2">
    <citation type="submission" date="2018-11" db="EMBL/GenBank/DDBJ databases">
        <authorList>
            <consortium name="Pathogen Informatics"/>
        </authorList>
    </citation>
    <scope>NUCLEOTIDE SEQUENCE [LARGE SCALE GENOMIC DNA]</scope>
</reference>
<protein>
    <submittedName>
        <fullName evidence="3">G domain-containing protein</fullName>
    </submittedName>
</protein>
<dbReference type="Gene3D" id="3.40.50.300">
    <property type="entry name" value="P-loop containing nucleotide triphosphate hydrolases"/>
    <property type="match status" value="1"/>
</dbReference>
<keyword evidence="2" id="KW-1185">Reference proteome</keyword>
<dbReference type="EMBL" id="UZAD01005234">
    <property type="protein sequence ID" value="VDN87336.1"/>
    <property type="molecule type" value="Genomic_DNA"/>
</dbReference>
<dbReference type="SUPFAM" id="SSF52540">
    <property type="entry name" value="P-loop containing nucleoside triphosphate hydrolases"/>
    <property type="match status" value="1"/>
</dbReference>
<reference evidence="3" key="1">
    <citation type="submission" date="2017-02" db="UniProtKB">
        <authorList>
            <consortium name="WormBaseParasite"/>
        </authorList>
    </citation>
    <scope>IDENTIFICATION</scope>
</reference>
<evidence type="ECO:0000313" key="2">
    <source>
        <dbReference type="Proteomes" id="UP000278627"/>
    </source>
</evidence>
<evidence type="ECO:0000313" key="3">
    <source>
        <dbReference type="WBParaSite" id="BPAG_0000618701-mRNA-1"/>
    </source>
</evidence>
<dbReference type="InterPro" id="IPR052807">
    <property type="entry name" value="Mito_transl_resp_regulator"/>
</dbReference>
<evidence type="ECO:0000313" key="1">
    <source>
        <dbReference type="EMBL" id="VDN87336.1"/>
    </source>
</evidence>
<sequence>MLKRHNFLLNVNVCEVDYHSMMKHLKLKQEALIILVVDMCDLPGSIYSELPKIIGYQKPMIVVGNKVDLLPPDAHRGFLRHFRQVLHGLLKETGFVDNFNILHMSLISAKTGYGVEDLITVRVLMKFSTRDTLRNDMYLVGCTNAGKSYVSSVG</sequence>
<organism evidence="3">
    <name type="scientific">Brugia pahangi</name>
    <name type="common">Filarial nematode worm</name>
    <dbReference type="NCBI Taxonomy" id="6280"/>
    <lineage>
        <taxon>Eukaryota</taxon>
        <taxon>Metazoa</taxon>
        <taxon>Ecdysozoa</taxon>
        <taxon>Nematoda</taxon>
        <taxon>Chromadorea</taxon>
        <taxon>Rhabditida</taxon>
        <taxon>Spirurina</taxon>
        <taxon>Spiruromorpha</taxon>
        <taxon>Filarioidea</taxon>
        <taxon>Onchocercidae</taxon>
        <taxon>Brugia</taxon>
    </lineage>
</organism>
<gene>
    <name evidence="1" type="ORF">BPAG_LOCUS6150</name>
</gene>
<dbReference type="STRING" id="6280.A0A0N4TD99"/>
<dbReference type="Proteomes" id="UP000278627">
    <property type="component" value="Unassembled WGS sequence"/>
</dbReference>
<dbReference type="AlphaFoldDB" id="A0A0N4TD99"/>
<proteinExistence type="predicted"/>
<accession>A0A0N4TD99</accession>
<dbReference type="WBParaSite" id="BPAG_0000618701-mRNA-1">
    <property type="protein sequence ID" value="BPAG_0000618701-mRNA-1"/>
    <property type="gene ID" value="BPAG_0000618701"/>
</dbReference>
<dbReference type="InterPro" id="IPR027417">
    <property type="entry name" value="P-loop_NTPase"/>
</dbReference>
<name>A0A0N4TD99_BRUPA</name>